<accession>A0A8J4YAF4</accession>
<keyword evidence="3" id="KW-1185">Reference proteome</keyword>
<dbReference type="Proteomes" id="UP000770661">
    <property type="component" value="Unassembled WGS sequence"/>
</dbReference>
<dbReference type="EMBL" id="JACEEZ010007026">
    <property type="protein sequence ID" value="KAG0724358.1"/>
    <property type="molecule type" value="Genomic_DNA"/>
</dbReference>
<sequence>MQKLGRRAHNAGGDNGDRLSTGVDRLGKMGNLLHASLQPQTTQVLQVPEVRASPSKLHPARQMRHMCGSSRDTGLHKQTQEWGNNVSQRPKLQGSTPRLEQELHGQTGTGRRAKTGSKELNGFPQTGPSDYLNVGKYEPPQTRTSRNVDVGLHSASKSTRHTSQHRSPCPRASSTVGKEQKPPPRKNCRPTKNDAQPANTHAPTPPPLHQR</sequence>
<evidence type="ECO:0000256" key="1">
    <source>
        <dbReference type="SAM" id="MobiDB-lite"/>
    </source>
</evidence>
<evidence type="ECO:0000313" key="2">
    <source>
        <dbReference type="EMBL" id="KAG0724358.1"/>
    </source>
</evidence>
<reference evidence="2" key="1">
    <citation type="submission" date="2020-07" db="EMBL/GenBank/DDBJ databases">
        <title>The High-quality genome of the commercially important snow crab, Chionoecetes opilio.</title>
        <authorList>
            <person name="Jeong J.-H."/>
            <person name="Ryu S."/>
        </authorList>
    </citation>
    <scope>NUCLEOTIDE SEQUENCE</scope>
    <source>
        <strain evidence="2">MADBK_172401_WGS</strain>
        <tissue evidence="2">Digestive gland</tissue>
    </source>
</reference>
<dbReference type="AlphaFoldDB" id="A0A8J4YAF4"/>
<feature type="compositionally biased region" description="Polar residues" evidence="1">
    <location>
        <begin position="193"/>
        <end position="202"/>
    </location>
</feature>
<name>A0A8J4YAF4_CHIOP</name>
<feature type="compositionally biased region" description="Polar residues" evidence="1">
    <location>
        <begin position="80"/>
        <end position="98"/>
    </location>
</feature>
<feature type="region of interest" description="Disordered" evidence="1">
    <location>
        <begin position="1"/>
        <end position="23"/>
    </location>
</feature>
<protein>
    <submittedName>
        <fullName evidence="2">Uncharacterized protein</fullName>
    </submittedName>
</protein>
<feature type="region of interest" description="Disordered" evidence="1">
    <location>
        <begin position="51"/>
        <end position="211"/>
    </location>
</feature>
<proteinExistence type="predicted"/>
<comment type="caution">
    <text evidence="2">The sequence shown here is derived from an EMBL/GenBank/DDBJ whole genome shotgun (WGS) entry which is preliminary data.</text>
</comment>
<organism evidence="2 3">
    <name type="scientific">Chionoecetes opilio</name>
    <name type="common">Atlantic snow crab</name>
    <name type="synonym">Cancer opilio</name>
    <dbReference type="NCBI Taxonomy" id="41210"/>
    <lineage>
        <taxon>Eukaryota</taxon>
        <taxon>Metazoa</taxon>
        <taxon>Ecdysozoa</taxon>
        <taxon>Arthropoda</taxon>
        <taxon>Crustacea</taxon>
        <taxon>Multicrustacea</taxon>
        <taxon>Malacostraca</taxon>
        <taxon>Eumalacostraca</taxon>
        <taxon>Eucarida</taxon>
        <taxon>Decapoda</taxon>
        <taxon>Pleocyemata</taxon>
        <taxon>Brachyura</taxon>
        <taxon>Eubrachyura</taxon>
        <taxon>Majoidea</taxon>
        <taxon>Majidae</taxon>
        <taxon>Chionoecetes</taxon>
    </lineage>
</organism>
<evidence type="ECO:0000313" key="3">
    <source>
        <dbReference type="Proteomes" id="UP000770661"/>
    </source>
</evidence>
<gene>
    <name evidence="2" type="ORF">GWK47_005183</name>
</gene>